<name>A0ABN7XKG9_GIGMA</name>
<feature type="non-terminal residue" evidence="2">
    <location>
        <position position="70"/>
    </location>
</feature>
<evidence type="ECO:0000256" key="1">
    <source>
        <dbReference type="SAM" id="MobiDB-lite"/>
    </source>
</evidence>
<feature type="region of interest" description="Disordered" evidence="1">
    <location>
        <begin position="1"/>
        <end position="43"/>
    </location>
</feature>
<gene>
    <name evidence="2" type="ORF">GMARGA_LOCUS44351</name>
</gene>
<dbReference type="Proteomes" id="UP000789901">
    <property type="component" value="Unassembled WGS sequence"/>
</dbReference>
<evidence type="ECO:0000313" key="2">
    <source>
        <dbReference type="EMBL" id="CAG8855530.1"/>
    </source>
</evidence>
<feature type="compositionally biased region" description="Polar residues" evidence="1">
    <location>
        <begin position="29"/>
        <end position="43"/>
    </location>
</feature>
<organism evidence="2 3">
    <name type="scientific">Gigaspora margarita</name>
    <dbReference type="NCBI Taxonomy" id="4874"/>
    <lineage>
        <taxon>Eukaryota</taxon>
        <taxon>Fungi</taxon>
        <taxon>Fungi incertae sedis</taxon>
        <taxon>Mucoromycota</taxon>
        <taxon>Glomeromycotina</taxon>
        <taxon>Glomeromycetes</taxon>
        <taxon>Diversisporales</taxon>
        <taxon>Gigasporaceae</taxon>
        <taxon>Gigaspora</taxon>
    </lineage>
</organism>
<accession>A0ABN7XKG9</accession>
<sequence length="70" mass="8347">IEFEDIKDELGREKKEEEEDFFPKQPEQSKGNKLQGTPRPTLTNDLFDKLKREIEKMQKENIINLINNKT</sequence>
<feature type="non-terminal residue" evidence="2">
    <location>
        <position position="1"/>
    </location>
</feature>
<comment type="caution">
    <text evidence="2">The sequence shown here is derived from an EMBL/GenBank/DDBJ whole genome shotgun (WGS) entry which is preliminary data.</text>
</comment>
<evidence type="ECO:0000313" key="3">
    <source>
        <dbReference type="Proteomes" id="UP000789901"/>
    </source>
</evidence>
<proteinExistence type="predicted"/>
<protein>
    <submittedName>
        <fullName evidence="2">28449_t:CDS:1</fullName>
    </submittedName>
</protein>
<dbReference type="EMBL" id="CAJVQB010150315">
    <property type="protein sequence ID" value="CAG8855530.1"/>
    <property type="molecule type" value="Genomic_DNA"/>
</dbReference>
<reference evidence="2 3" key="1">
    <citation type="submission" date="2021-06" db="EMBL/GenBank/DDBJ databases">
        <authorList>
            <person name="Kallberg Y."/>
            <person name="Tangrot J."/>
            <person name="Rosling A."/>
        </authorList>
    </citation>
    <scope>NUCLEOTIDE SEQUENCE [LARGE SCALE GENOMIC DNA]</scope>
    <source>
        <strain evidence="2 3">120-4 pot B 10/14</strain>
    </source>
</reference>
<keyword evidence="3" id="KW-1185">Reference proteome</keyword>